<proteinExistence type="predicted"/>
<dbReference type="Proteomes" id="UP001162992">
    <property type="component" value="Chromosome 11"/>
</dbReference>
<accession>A0ACC2C5S4</accession>
<gene>
    <name evidence="1" type="ORF">O6H91_11G004100</name>
</gene>
<reference evidence="2" key="1">
    <citation type="journal article" date="2024" name="Proc. Natl. Acad. Sci. U.S.A.">
        <title>Extraordinary preservation of gene collinearity over three hundred million years revealed in homosporous lycophytes.</title>
        <authorList>
            <person name="Li C."/>
            <person name="Wickell D."/>
            <person name="Kuo L.Y."/>
            <person name="Chen X."/>
            <person name="Nie B."/>
            <person name="Liao X."/>
            <person name="Peng D."/>
            <person name="Ji J."/>
            <person name="Jenkins J."/>
            <person name="Williams M."/>
            <person name="Shu S."/>
            <person name="Plott C."/>
            <person name="Barry K."/>
            <person name="Rajasekar S."/>
            <person name="Grimwood J."/>
            <person name="Han X."/>
            <person name="Sun S."/>
            <person name="Hou Z."/>
            <person name="He W."/>
            <person name="Dai G."/>
            <person name="Sun C."/>
            <person name="Schmutz J."/>
            <person name="Leebens-Mack J.H."/>
            <person name="Li F.W."/>
            <person name="Wang L."/>
        </authorList>
    </citation>
    <scope>NUCLEOTIDE SEQUENCE [LARGE SCALE GENOMIC DNA]</scope>
    <source>
        <strain evidence="2">cv. PW_Plant_1</strain>
    </source>
</reference>
<comment type="caution">
    <text evidence="1">The sequence shown here is derived from an EMBL/GenBank/DDBJ whole genome shotgun (WGS) entry which is preliminary data.</text>
</comment>
<protein>
    <submittedName>
        <fullName evidence="1">Uncharacterized protein</fullName>
    </submittedName>
</protein>
<name>A0ACC2C5S4_DIPCM</name>
<organism evidence="1 2">
    <name type="scientific">Diphasiastrum complanatum</name>
    <name type="common">Issler's clubmoss</name>
    <name type="synonym">Lycopodium complanatum</name>
    <dbReference type="NCBI Taxonomy" id="34168"/>
    <lineage>
        <taxon>Eukaryota</taxon>
        <taxon>Viridiplantae</taxon>
        <taxon>Streptophyta</taxon>
        <taxon>Embryophyta</taxon>
        <taxon>Tracheophyta</taxon>
        <taxon>Lycopodiopsida</taxon>
        <taxon>Lycopodiales</taxon>
        <taxon>Lycopodiaceae</taxon>
        <taxon>Lycopodioideae</taxon>
        <taxon>Diphasiastrum</taxon>
    </lineage>
</organism>
<dbReference type="EMBL" id="CM055102">
    <property type="protein sequence ID" value="KAJ7537386.1"/>
    <property type="molecule type" value="Genomic_DNA"/>
</dbReference>
<evidence type="ECO:0000313" key="2">
    <source>
        <dbReference type="Proteomes" id="UP001162992"/>
    </source>
</evidence>
<keyword evidence="2" id="KW-1185">Reference proteome</keyword>
<evidence type="ECO:0000313" key="1">
    <source>
        <dbReference type="EMBL" id="KAJ7537386.1"/>
    </source>
</evidence>
<sequence length="1264" mass="141249">MGSFPTGPESCLADPSCHVYITSMRNAVPLTIFGFWGFVILSCFTFQFWKFLHSKRRKVEPVILRSAMASESVSTAVKHKKSSQLKGVEVILDMEGGKELQVTGYTGSFFGELCYLLCCFTSLHWLALDVVIIFDYYNKCQVRSVDNLCFYGNYFLLGNYELNGKVFFVVFWLQLIWFTAWVLFKGKVHNCFRLPTELSSAKVVSVWARDQEEILSTTDSFLINFLREIKTKFSSHTTEGHSFIIPIETTKRGRRQFVFQGQRFLIKGDSVQPVHFKVGETYSDYYEHVKGIHSNEADSRLEKIGPNEIPFKPDTLIESICDETFSLFHVYQLGAYMLAFWGSYLFVGALLATIVVLSASITIYTRRRNQFMISKITKYVTEVEVLRDGVWIKIDSRCLVPGDVVRLQRDWKLPCDLLIIKGSCICDESALTGESMPVQKYNAPIAKVPYNPQGNGARHTLFSGTTVIQSGSQTNDDVQAIVTATGMATSKGELLSGILYPQILVFKYDEELPVVVLFLIAYAIVCFIISIIFQNHTGSQSIWVTKWMYCMFSVNQILNPLLPVALEVGQLHAVNNLKKRGILCLNPKRIAIAGKIRVFCFDKTGTLTKEGLDFLGVQCSLVDSGIPTFGPLVSPAKVESLSPLVTHGLATCHAVAKFGEEYVGNQVEVKMFSSVGWELVEATQHELPYVANNKGKMLKIVKQNEFDHARATMSVIIEDRTGTYYVYCKGSFEKIKDMSTPETIPEDYLEKAREHALEGCYVLGLGYRKLDSTLTRESVLALTRDEIEMDLKFISLILFRNELKDDSAATMEALKEGEVRPVMVTGDNAQCGHYIAKKSGMVSQSTEVLLGDVGKDESSVIRITWSSLSAKCGATVQRLSTEDLMLKKVSSLEEGSVELAITGRAFNVLRDEGLLSKLFLFMRIYARFSPADKVEVATMHRDKGLTVGMCGDGGNDCGALRAAHAGIALSAAEASVVSPFTARDKNVISVVDLLIEGRGALHTSFASYKFIIMYGLMFSVFKLCCYWYGVIACEMDYVSIDGVAVLVLGYAMTRSQPEHKLNKIRPTSSLLGPINVASVLGMWIINLCFFVGAVCFMSSQKEYVKWPAKYSHGATWWTLGDNWESTVLFFTMYFQFITGAFIFTFGATFRKNVLFNWLLLVSYGGLVTLFSLLLLLPPSGFTSIWHVASQQFNSLGTSSPVWVLYQENGGHPSPGMPFSFRLKLLFIIFASIATNVFWQKVIIEGPVAAALAQKYPSQRTKFLV</sequence>